<geneLocation type="plasmid" evidence="2">
    <name>lp200 sequence</name>
</geneLocation>
<dbReference type="AlphaFoldDB" id="A0AAN1CF90"/>
<reference evidence="1 2" key="1">
    <citation type="submission" date="2016-03" db="EMBL/GenBank/DDBJ databases">
        <title>Borrelia hermsii Genome sequencing and assembly.</title>
        <authorList>
            <person name="Bontemps-Gallo S."/>
            <person name="Stewart S."/>
        </authorList>
    </citation>
    <scope>NUCLEOTIDE SEQUENCE [LARGE SCALE GENOMIC DNA]</scope>
    <source>
        <strain evidence="1 2">DAH-2E7</strain>
        <plasmid evidence="2">lp200 sequence</plasmid>
    </source>
</reference>
<name>A0AAN1CF90_BORHE</name>
<accession>A0AAN1CF90</accession>
<protein>
    <recommendedName>
        <fullName evidence="3">Lipoprotein</fullName>
    </recommendedName>
</protein>
<gene>
    <name evidence="1" type="ORF">A0V01_05060</name>
</gene>
<evidence type="ECO:0000313" key="1">
    <source>
        <dbReference type="EMBL" id="AMR75984.1"/>
    </source>
</evidence>
<evidence type="ECO:0000313" key="2">
    <source>
        <dbReference type="Proteomes" id="UP000075229"/>
    </source>
</evidence>
<dbReference type="PROSITE" id="PS51257">
    <property type="entry name" value="PROKAR_LIPOPROTEIN"/>
    <property type="match status" value="1"/>
</dbReference>
<evidence type="ECO:0008006" key="3">
    <source>
        <dbReference type="Google" id="ProtNLM"/>
    </source>
</evidence>
<dbReference type="GeneID" id="71843832"/>
<sequence>MMKTRYSNNLLLALILLLLLTIGCDLGFGKKDDPKLSAADIKLNQLLNTFRLQNEEREVVMYMRNVAMDPSVDFDQDYRTYNSNEFYSLVYGLGSFKTKMIIGVHFRTLQTQKEAKETLAIVREGKGKRELEDRFRLRVRAYNLALKNAFSDYHVQNIYDNLMGYNREFEGYFIGIIDDAKGVIEVGDLYIELFENEKLVVNHMVNIVTNPKIGRGHGYKTYMNKLEFYGLLSKLGIARVRELIRLRFNNVRTKNETLRAINRVKDKQARQDLLSQLNVLEDGYPSRLKLVFSGRTPDIIYNQAMNGLDYVASFMAIKNEADAKNKP</sequence>
<organism evidence="1 2">
    <name type="scientific">Borrelia hermsii</name>
    <dbReference type="NCBI Taxonomy" id="140"/>
    <lineage>
        <taxon>Bacteria</taxon>
        <taxon>Pseudomonadati</taxon>
        <taxon>Spirochaetota</taxon>
        <taxon>Spirochaetia</taxon>
        <taxon>Spirochaetales</taxon>
        <taxon>Borreliaceae</taxon>
        <taxon>Borrelia</taxon>
    </lineage>
</organism>
<dbReference type="NCBIfam" id="NF047534">
    <property type="entry name" value="lipo_BTA121_dup"/>
    <property type="match status" value="2"/>
</dbReference>
<dbReference type="EMBL" id="CP014809">
    <property type="protein sequence ID" value="AMR75984.1"/>
    <property type="molecule type" value="Genomic_DNA"/>
</dbReference>
<dbReference type="Proteomes" id="UP000075229">
    <property type="component" value="Plasmid lp200"/>
</dbReference>
<keyword evidence="1" id="KW-0614">Plasmid</keyword>
<dbReference type="RefSeq" id="WP_062705943.1">
    <property type="nucleotide sequence ID" value="NC_021623.1"/>
</dbReference>
<proteinExistence type="predicted"/>